<dbReference type="Proteomes" id="UP000198379">
    <property type="component" value="Unassembled WGS sequence"/>
</dbReference>
<gene>
    <name evidence="2" type="ORF">SAMN06265376_10730</name>
</gene>
<proteinExistence type="predicted"/>
<reference evidence="2 3" key="1">
    <citation type="submission" date="2017-06" db="EMBL/GenBank/DDBJ databases">
        <authorList>
            <person name="Kim H.J."/>
            <person name="Triplett B.A."/>
        </authorList>
    </citation>
    <scope>NUCLEOTIDE SEQUENCE [LARGE SCALE GENOMIC DNA]</scope>
    <source>
        <strain evidence="2 3">DSM 25597</strain>
    </source>
</reference>
<evidence type="ECO:0000313" key="2">
    <source>
        <dbReference type="EMBL" id="SNS13075.1"/>
    </source>
</evidence>
<evidence type="ECO:0000256" key="1">
    <source>
        <dbReference type="SAM" id="SignalP"/>
    </source>
</evidence>
<dbReference type="EMBL" id="FZNY01000007">
    <property type="protein sequence ID" value="SNS13075.1"/>
    <property type="molecule type" value="Genomic_DNA"/>
</dbReference>
<keyword evidence="1" id="KW-0732">Signal</keyword>
<sequence>MKSTLFFILSFLCIGFCNAQIHNFDTQGLIYGHPNNVVTIGNSTVQVPGFVSSQGSNNISLLEITGNTGGFLRLGSTNPYSSMFFLASQNTGHKINTLPGTPLFINEILSTDRDYVTINTSVIPTDLSEVYRLVVGGKILTEGVRVELEANWADYVFAPNYTLKSLYEVEQFIKDNGHLPNVPSAATIKDEGLDMEEMMTKQMEKIEELTLYIIELKKEIDALKAQK</sequence>
<feature type="chain" id="PRO_5012963889" description="DUF4369 domain-containing protein" evidence="1">
    <location>
        <begin position="20"/>
        <end position="227"/>
    </location>
</feature>
<dbReference type="RefSeq" id="WP_089373035.1">
    <property type="nucleotide sequence ID" value="NZ_BMEP01000004.1"/>
</dbReference>
<evidence type="ECO:0008006" key="4">
    <source>
        <dbReference type="Google" id="ProtNLM"/>
    </source>
</evidence>
<accession>A0A239BYE8</accession>
<dbReference type="AlphaFoldDB" id="A0A239BYE8"/>
<name>A0A239BYE8_9FLAO</name>
<organism evidence="2 3">
    <name type="scientific">Dokdonia pacifica</name>
    <dbReference type="NCBI Taxonomy" id="1627892"/>
    <lineage>
        <taxon>Bacteria</taxon>
        <taxon>Pseudomonadati</taxon>
        <taxon>Bacteroidota</taxon>
        <taxon>Flavobacteriia</taxon>
        <taxon>Flavobacteriales</taxon>
        <taxon>Flavobacteriaceae</taxon>
        <taxon>Dokdonia</taxon>
    </lineage>
</organism>
<protein>
    <recommendedName>
        <fullName evidence="4">DUF4369 domain-containing protein</fullName>
    </recommendedName>
</protein>
<keyword evidence="3" id="KW-1185">Reference proteome</keyword>
<feature type="signal peptide" evidence="1">
    <location>
        <begin position="1"/>
        <end position="19"/>
    </location>
</feature>
<evidence type="ECO:0000313" key="3">
    <source>
        <dbReference type="Proteomes" id="UP000198379"/>
    </source>
</evidence>
<dbReference type="OrthoDB" id="9808753at2"/>